<evidence type="ECO:0000256" key="2">
    <source>
        <dbReference type="PROSITE-ProRule" id="PRU00176"/>
    </source>
</evidence>
<feature type="compositionally biased region" description="Basic residues" evidence="3">
    <location>
        <begin position="267"/>
        <end position="284"/>
    </location>
</feature>
<dbReference type="SMART" id="SM00360">
    <property type="entry name" value="RRM"/>
    <property type="match status" value="1"/>
</dbReference>
<comment type="caution">
    <text evidence="5">The sequence shown here is derived from an EMBL/GenBank/DDBJ whole genome shotgun (WGS) entry which is preliminary data.</text>
</comment>
<name>A0ABQ9MU50_HEVBR</name>
<dbReference type="Proteomes" id="UP001174677">
    <property type="component" value="Chromosome 4"/>
</dbReference>
<dbReference type="InterPro" id="IPR000504">
    <property type="entry name" value="RRM_dom"/>
</dbReference>
<keyword evidence="1 2" id="KW-0694">RNA-binding</keyword>
<dbReference type="SUPFAM" id="SSF54928">
    <property type="entry name" value="RNA-binding domain, RBD"/>
    <property type="match status" value="1"/>
</dbReference>
<dbReference type="EMBL" id="JARPOI010000004">
    <property type="protein sequence ID" value="KAJ9182661.1"/>
    <property type="molecule type" value="Genomic_DNA"/>
</dbReference>
<feature type="compositionally biased region" description="Basic and acidic residues" evidence="3">
    <location>
        <begin position="154"/>
        <end position="175"/>
    </location>
</feature>
<dbReference type="Pfam" id="PF00076">
    <property type="entry name" value="RRM_1"/>
    <property type="match status" value="1"/>
</dbReference>
<feature type="domain" description="RRM" evidence="4">
    <location>
        <begin position="425"/>
        <end position="503"/>
    </location>
</feature>
<feature type="compositionally biased region" description="Basic residues" evidence="3">
    <location>
        <begin position="378"/>
        <end position="390"/>
    </location>
</feature>
<accession>A0ABQ9MU50</accession>
<evidence type="ECO:0000313" key="5">
    <source>
        <dbReference type="EMBL" id="KAJ9182661.1"/>
    </source>
</evidence>
<sequence length="504" mass="56640">MGLGSSEIDVEDISHLQRQCGSTSAGELDVDFTGGREVEAEGCVFENSVATCGLQVDSNQLGTQGSSSLPDDFKIENLESPVDNFRLLPTEFTYHQQMQPPLKDEDCQGEMDELSGSYFQKTSFQFMAKTSHSERGTEGSAHSQELPITVDDSQPEKLEGKSNLDRLKTTEKEEVNVSNEKPNWRESEPKNGNCHSRNTPTESGRMDVAHLHPHSSGNTSKHSALPPTLRQMSPEKPVHTHQSPEGHGPLSSQEGFLESSDPPTSCRPRKSSSRERSSRHKRRQSSSPKRSDQAKKVPSRDHLSSSTKQTSASPHRSQYKDGSSQNRRSASPKFRKSPRKYGRLEKSVSRSPIRKRDSSSGYKRDRRGRSRSSSPHVRDRHKSPRVRNSPRQRSPPGYHSSLRSPRQRPWVPPPNRRTGLGKLGNNLFVAGFSFLTTERDLERKFSRFGRVRDVRIVRDKRSGDSRGFGFLSMEKDEDADAAIKALDETEWNGRIILVEKSKSH</sequence>
<dbReference type="PANTHER" id="PTHR48027">
    <property type="entry name" value="HETEROGENEOUS NUCLEAR RIBONUCLEOPROTEIN 87F-RELATED"/>
    <property type="match status" value="1"/>
</dbReference>
<evidence type="ECO:0000256" key="1">
    <source>
        <dbReference type="ARBA" id="ARBA00022884"/>
    </source>
</evidence>
<evidence type="ECO:0000256" key="3">
    <source>
        <dbReference type="SAM" id="MobiDB-lite"/>
    </source>
</evidence>
<protein>
    <recommendedName>
        <fullName evidence="4">RRM domain-containing protein</fullName>
    </recommendedName>
</protein>
<evidence type="ECO:0000313" key="6">
    <source>
        <dbReference type="Proteomes" id="UP001174677"/>
    </source>
</evidence>
<dbReference type="InterPro" id="IPR035979">
    <property type="entry name" value="RBD_domain_sf"/>
</dbReference>
<dbReference type="InterPro" id="IPR052462">
    <property type="entry name" value="SLIRP/GR-RBP-like"/>
</dbReference>
<evidence type="ECO:0000259" key="4">
    <source>
        <dbReference type="PROSITE" id="PS50102"/>
    </source>
</evidence>
<dbReference type="PROSITE" id="PS50102">
    <property type="entry name" value="RRM"/>
    <property type="match status" value="1"/>
</dbReference>
<reference evidence="5" key="1">
    <citation type="journal article" date="2023" name="Plant Biotechnol. J.">
        <title>Chromosome-level wild Hevea brasiliensis genome provides new tools for genomic-assisted breeding and valuable loci to elevate rubber yield.</title>
        <authorList>
            <person name="Cheng H."/>
            <person name="Song X."/>
            <person name="Hu Y."/>
            <person name="Wu T."/>
            <person name="Yang Q."/>
            <person name="An Z."/>
            <person name="Feng S."/>
            <person name="Deng Z."/>
            <person name="Wu W."/>
            <person name="Zeng X."/>
            <person name="Tu M."/>
            <person name="Wang X."/>
            <person name="Huang H."/>
        </authorList>
    </citation>
    <scope>NUCLEOTIDE SEQUENCE</scope>
    <source>
        <strain evidence="5">MT/VB/25A 57/8</strain>
    </source>
</reference>
<feature type="compositionally biased region" description="Basic and acidic residues" evidence="3">
    <location>
        <begin position="342"/>
        <end position="358"/>
    </location>
</feature>
<proteinExistence type="predicted"/>
<feature type="region of interest" description="Disordered" evidence="3">
    <location>
        <begin position="129"/>
        <end position="419"/>
    </location>
</feature>
<dbReference type="Gene3D" id="3.30.70.330">
    <property type="match status" value="1"/>
</dbReference>
<feature type="compositionally biased region" description="Polar residues" evidence="3">
    <location>
        <begin position="304"/>
        <end position="329"/>
    </location>
</feature>
<gene>
    <name evidence="5" type="ORF">P3X46_006630</name>
</gene>
<dbReference type="InterPro" id="IPR012677">
    <property type="entry name" value="Nucleotide-bd_a/b_plait_sf"/>
</dbReference>
<feature type="compositionally biased region" description="Polar residues" evidence="3">
    <location>
        <begin position="193"/>
        <end position="202"/>
    </location>
</feature>
<keyword evidence="6" id="KW-1185">Reference proteome</keyword>
<organism evidence="5 6">
    <name type="scientific">Hevea brasiliensis</name>
    <name type="common">Para rubber tree</name>
    <name type="synonym">Siphonia brasiliensis</name>
    <dbReference type="NCBI Taxonomy" id="3981"/>
    <lineage>
        <taxon>Eukaryota</taxon>
        <taxon>Viridiplantae</taxon>
        <taxon>Streptophyta</taxon>
        <taxon>Embryophyta</taxon>
        <taxon>Tracheophyta</taxon>
        <taxon>Spermatophyta</taxon>
        <taxon>Magnoliopsida</taxon>
        <taxon>eudicotyledons</taxon>
        <taxon>Gunneridae</taxon>
        <taxon>Pentapetalae</taxon>
        <taxon>rosids</taxon>
        <taxon>fabids</taxon>
        <taxon>Malpighiales</taxon>
        <taxon>Euphorbiaceae</taxon>
        <taxon>Crotonoideae</taxon>
        <taxon>Micrandreae</taxon>
        <taxon>Hevea</taxon>
    </lineage>
</organism>
<feature type="compositionally biased region" description="Basic and acidic residues" evidence="3">
    <location>
        <begin position="289"/>
        <end position="303"/>
    </location>
</feature>